<evidence type="ECO:0000313" key="1">
    <source>
        <dbReference type="EMBL" id="CAB5026963.1"/>
    </source>
</evidence>
<name>A0A6J7UU57_9ZZZZ</name>
<protein>
    <submittedName>
        <fullName evidence="2">Unannotated protein</fullName>
    </submittedName>
</protein>
<reference evidence="2" key="1">
    <citation type="submission" date="2020-05" db="EMBL/GenBank/DDBJ databases">
        <authorList>
            <person name="Chiriac C."/>
            <person name="Salcher M."/>
            <person name="Ghai R."/>
            <person name="Kavagutti S V."/>
        </authorList>
    </citation>
    <scope>NUCLEOTIDE SEQUENCE</scope>
</reference>
<dbReference type="EMBL" id="CAFBPN010000080">
    <property type="protein sequence ID" value="CAB5026963.1"/>
    <property type="molecule type" value="Genomic_DNA"/>
</dbReference>
<dbReference type="EMBL" id="CAFBQU010000077">
    <property type="protein sequence ID" value="CAB5067988.1"/>
    <property type="molecule type" value="Genomic_DNA"/>
</dbReference>
<dbReference type="AlphaFoldDB" id="A0A6J7UU57"/>
<proteinExistence type="predicted"/>
<organism evidence="2">
    <name type="scientific">freshwater metagenome</name>
    <dbReference type="NCBI Taxonomy" id="449393"/>
    <lineage>
        <taxon>unclassified sequences</taxon>
        <taxon>metagenomes</taxon>
        <taxon>ecological metagenomes</taxon>
    </lineage>
</organism>
<sequence>MHQMIHPLTRATYDAETDEIVKVTRDGKSGLYTRNGEYISGELKQSVDPEMCRWVASYVEHKNAGVGASARDRAGAFVAMKEEK</sequence>
<evidence type="ECO:0000313" key="2">
    <source>
        <dbReference type="EMBL" id="CAB5067988.1"/>
    </source>
</evidence>
<accession>A0A6J7UU57</accession>
<gene>
    <name evidence="1" type="ORF">UFOPK4098_01217</name>
    <name evidence="2" type="ORF">UFOPK4347_01645</name>
</gene>